<evidence type="ECO:0000259" key="2">
    <source>
        <dbReference type="PROSITE" id="PS50110"/>
    </source>
</evidence>
<accession>A0A0A2N601</accession>
<dbReference type="InterPro" id="IPR052893">
    <property type="entry name" value="TCS_response_regulator"/>
</dbReference>
<dbReference type="Gene3D" id="3.40.50.2300">
    <property type="match status" value="1"/>
</dbReference>
<dbReference type="PATRIC" id="fig|1107311.5.peg.3084"/>
<gene>
    <name evidence="3" type="ORF">Q767_09310</name>
</gene>
<dbReference type="Proteomes" id="UP000030149">
    <property type="component" value="Unassembled WGS sequence"/>
</dbReference>
<sequence length="134" mass="15259">MKMGHIMLIDDNQIDNFITNHIVEKSGIAERISLMNSAIEALKHLESIKEDYDKFPDLIFLDISMPVMDGFGFLDKIVNFPKVSKHACDIVMLTSSNDAKDIERASKYGIVKEYFVKPLKKDMLDLLVNHRGDA</sequence>
<feature type="domain" description="Response regulatory" evidence="2">
    <location>
        <begin position="5"/>
        <end position="132"/>
    </location>
</feature>
<dbReference type="SUPFAM" id="SSF52172">
    <property type="entry name" value="CheY-like"/>
    <property type="match status" value="1"/>
</dbReference>
<dbReference type="InterPro" id="IPR001789">
    <property type="entry name" value="Sig_transdc_resp-reg_receiver"/>
</dbReference>
<protein>
    <recommendedName>
        <fullName evidence="2">Response regulatory domain-containing protein</fullName>
    </recommendedName>
</protein>
<dbReference type="EMBL" id="JRLZ01000008">
    <property type="protein sequence ID" value="KGO95870.1"/>
    <property type="molecule type" value="Genomic_DNA"/>
</dbReference>
<dbReference type="PANTHER" id="PTHR44520">
    <property type="entry name" value="RESPONSE REGULATOR RCP1-RELATED"/>
    <property type="match status" value="1"/>
</dbReference>
<feature type="modified residue" description="4-aspartylphosphate" evidence="1">
    <location>
        <position position="62"/>
    </location>
</feature>
<organism evidence="3 4">
    <name type="scientific">Flavobacterium enshiense DK69</name>
    <dbReference type="NCBI Taxonomy" id="1107311"/>
    <lineage>
        <taxon>Bacteria</taxon>
        <taxon>Pseudomonadati</taxon>
        <taxon>Bacteroidota</taxon>
        <taxon>Flavobacteriia</taxon>
        <taxon>Flavobacteriales</taxon>
        <taxon>Flavobacteriaceae</taxon>
        <taxon>Flavobacterium</taxon>
    </lineage>
</organism>
<dbReference type="PROSITE" id="PS50110">
    <property type="entry name" value="RESPONSE_REGULATORY"/>
    <property type="match status" value="1"/>
</dbReference>
<keyword evidence="4" id="KW-1185">Reference proteome</keyword>
<dbReference type="AlphaFoldDB" id="A0A0A2N601"/>
<dbReference type="RefSeq" id="WP_035630456.1">
    <property type="nucleotide sequence ID" value="NZ_AVCS01000028.1"/>
</dbReference>
<comment type="caution">
    <text evidence="3">The sequence shown here is derived from an EMBL/GenBank/DDBJ whole genome shotgun (WGS) entry which is preliminary data.</text>
</comment>
<keyword evidence="1" id="KW-0597">Phosphoprotein</keyword>
<reference evidence="3 4" key="2">
    <citation type="journal article" date="2015" name="Stand. Genomic Sci.">
        <title>High quality draft genomic sequence of Flavobacterium enshiense DK69(T) and comparison among Flavobacterium genomes.</title>
        <authorList>
            <person name="Zeng Z."/>
            <person name="Chen C."/>
            <person name="Du H."/>
            <person name="Wang G."/>
            <person name="Li M."/>
        </authorList>
    </citation>
    <scope>NUCLEOTIDE SEQUENCE [LARGE SCALE GENOMIC DNA]</scope>
    <source>
        <strain evidence="3 4">DK69</strain>
    </source>
</reference>
<dbReference type="PANTHER" id="PTHR44520:SF2">
    <property type="entry name" value="RESPONSE REGULATOR RCP1"/>
    <property type="match status" value="1"/>
</dbReference>
<proteinExistence type="predicted"/>
<evidence type="ECO:0000313" key="4">
    <source>
        <dbReference type="Proteomes" id="UP000030149"/>
    </source>
</evidence>
<dbReference type="eggNOG" id="COG0784">
    <property type="taxonomic scope" value="Bacteria"/>
</dbReference>
<dbReference type="STRING" id="1107311.Q767_09310"/>
<reference evidence="4" key="1">
    <citation type="submission" date="2013-09" db="EMBL/GenBank/DDBJ databases">
        <authorList>
            <person name="Zeng Z."/>
            <person name="Chen C."/>
        </authorList>
    </citation>
    <scope>NUCLEOTIDE SEQUENCE [LARGE SCALE GENOMIC DNA]</scope>
    <source>
        <strain evidence="4">DK69</strain>
    </source>
</reference>
<dbReference type="InterPro" id="IPR011006">
    <property type="entry name" value="CheY-like_superfamily"/>
</dbReference>
<dbReference type="Pfam" id="PF00072">
    <property type="entry name" value="Response_reg"/>
    <property type="match status" value="1"/>
</dbReference>
<dbReference type="GO" id="GO:0000160">
    <property type="term" value="P:phosphorelay signal transduction system"/>
    <property type="evidence" value="ECO:0007669"/>
    <property type="project" value="InterPro"/>
</dbReference>
<evidence type="ECO:0000256" key="1">
    <source>
        <dbReference type="PROSITE-ProRule" id="PRU00169"/>
    </source>
</evidence>
<dbReference type="SMART" id="SM00448">
    <property type="entry name" value="REC"/>
    <property type="match status" value="1"/>
</dbReference>
<name>A0A0A2N601_9FLAO</name>
<evidence type="ECO:0000313" key="3">
    <source>
        <dbReference type="EMBL" id="KGO95870.1"/>
    </source>
</evidence>